<evidence type="ECO:0000313" key="2">
    <source>
        <dbReference type="Proteomes" id="UP000198606"/>
    </source>
</evidence>
<evidence type="ECO:0008006" key="3">
    <source>
        <dbReference type="Google" id="ProtNLM"/>
    </source>
</evidence>
<evidence type="ECO:0000313" key="1">
    <source>
        <dbReference type="EMBL" id="SDH58670.1"/>
    </source>
</evidence>
<name>A0A1G8DMQ0_9GAMM</name>
<sequence length="101" mass="10606">MSLTGIQNFFNNGLQNFNEIGSRQDGADALRNASTNNKTLDETVKQGELDDKAGAQRKAVVSEAARKNADVAAADGIKSMAQDTANKSISSAITAGKGIQY</sequence>
<dbReference type="AlphaFoldDB" id="A0A1G8DMQ0"/>
<protein>
    <recommendedName>
        <fullName evidence="3">HrpA pilus formation protein</fullName>
    </recommendedName>
</protein>
<gene>
    <name evidence="1" type="ORF">SAMN05216588_105309</name>
</gene>
<dbReference type="STRING" id="29435.SAMN05216588_105309"/>
<organism evidence="1 2">
    <name type="scientific">Phytopseudomonas flavescens</name>
    <dbReference type="NCBI Taxonomy" id="29435"/>
    <lineage>
        <taxon>Bacteria</taxon>
        <taxon>Pseudomonadati</taxon>
        <taxon>Pseudomonadota</taxon>
        <taxon>Gammaproteobacteria</taxon>
        <taxon>Pseudomonadales</taxon>
        <taxon>Pseudomonadaceae</taxon>
        <taxon>Phytopseudomonas</taxon>
    </lineage>
</organism>
<dbReference type="Proteomes" id="UP000198606">
    <property type="component" value="Unassembled WGS sequence"/>
</dbReference>
<accession>A0A1G8DMQ0</accession>
<dbReference type="EMBL" id="FNDG01000005">
    <property type="protein sequence ID" value="SDH58670.1"/>
    <property type="molecule type" value="Genomic_DNA"/>
</dbReference>
<proteinExistence type="predicted"/>
<reference evidence="1 2" key="1">
    <citation type="submission" date="2016-10" db="EMBL/GenBank/DDBJ databases">
        <authorList>
            <person name="de Groot N.N."/>
        </authorList>
    </citation>
    <scope>NUCLEOTIDE SEQUENCE [LARGE SCALE GENOMIC DNA]</scope>
    <source>
        <strain evidence="1 2">LMG 18387</strain>
    </source>
</reference>
<dbReference type="RefSeq" id="WP_084304466.1">
    <property type="nucleotide sequence ID" value="NZ_FNDG01000005.1"/>
</dbReference>